<comment type="catalytic activity">
    <reaction evidence="1">
        <text>ATP + protein L-histidine = ADP + protein N-phospho-L-histidine.</text>
        <dbReference type="EC" id="2.7.13.3"/>
    </reaction>
</comment>
<evidence type="ECO:0000259" key="10">
    <source>
        <dbReference type="PROSITE" id="PS50109"/>
    </source>
</evidence>
<keyword evidence="5 13" id="KW-0808">Transferase</keyword>
<evidence type="ECO:0000313" key="13">
    <source>
        <dbReference type="EMBL" id="WPL15780.1"/>
    </source>
</evidence>
<dbReference type="InterPro" id="IPR005467">
    <property type="entry name" value="His_kinase_dom"/>
</dbReference>
<accession>A0ABZ0S5G3</accession>
<dbReference type="InterPro" id="IPR033417">
    <property type="entry name" value="CHASE8"/>
</dbReference>
<dbReference type="InterPro" id="IPR011006">
    <property type="entry name" value="CheY-like_superfamily"/>
</dbReference>
<keyword evidence="9" id="KW-0812">Transmembrane</keyword>
<feature type="domain" description="Response regulatory" evidence="11">
    <location>
        <begin position="448"/>
        <end position="575"/>
    </location>
</feature>
<dbReference type="Gene3D" id="3.30.565.10">
    <property type="entry name" value="Histidine kinase-like ATPase, C-terminal domain"/>
    <property type="match status" value="2"/>
</dbReference>
<comment type="subcellular location">
    <subcellularLocation>
        <location evidence="2">Membrane</location>
    </subcellularLocation>
</comment>
<evidence type="ECO:0000256" key="7">
    <source>
        <dbReference type="PROSITE-ProRule" id="PRU00169"/>
    </source>
</evidence>
<evidence type="ECO:0000256" key="1">
    <source>
        <dbReference type="ARBA" id="ARBA00000085"/>
    </source>
</evidence>
<evidence type="ECO:0000256" key="9">
    <source>
        <dbReference type="SAM" id="Phobius"/>
    </source>
</evidence>
<comment type="caution">
    <text evidence="7">Lacks conserved residue(s) required for the propagation of feature annotation.</text>
</comment>
<dbReference type="InterPro" id="IPR004358">
    <property type="entry name" value="Sig_transdc_His_kin-like_C"/>
</dbReference>
<keyword evidence="9" id="KW-0472">Membrane</keyword>
<dbReference type="SUPFAM" id="SSF52172">
    <property type="entry name" value="CheY-like"/>
    <property type="match status" value="1"/>
</dbReference>
<dbReference type="PROSITE" id="PS50109">
    <property type="entry name" value="HIS_KIN"/>
    <property type="match status" value="1"/>
</dbReference>
<feature type="transmembrane region" description="Helical" evidence="9">
    <location>
        <begin position="14"/>
        <end position="36"/>
    </location>
</feature>
<feature type="region of interest" description="Disordered" evidence="8">
    <location>
        <begin position="574"/>
        <end position="609"/>
    </location>
</feature>
<dbReference type="PROSITE" id="PS50885">
    <property type="entry name" value="HAMP"/>
    <property type="match status" value="1"/>
</dbReference>
<dbReference type="InterPro" id="IPR003660">
    <property type="entry name" value="HAMP_dom"/>
</dbReference>
<dbReference type="SMART" id="SM00387">
    <property type="entry name" value="HATPase_c"/>
    <property type="match status" value="1"/>
</dbReference>
<keyword evidence="4" id="KW-0597">Phosphoprotein</keyword>
<evidence type="ECO:0000256" key="6">
    <source>
        <dbReference type="ARBA" id="ARBA00022777"/>
    </source>
</evidence>
<dbReference type="InterPro" id="IPR036890">
    <property type="entry name" value="HATPase_C_sf"/>
</dbReference>
<feature type="compositionally biased region" description="Low complexity" evidence="8">
    <location>
        <begin position="590"/>
        <end position="609"/>
    </location>
</feature>
<keyword evidence="9" id="KW-1133">Transmembrane helix</keyword>
<keyword evidence="14" id="KW-1185">Reference proteome</keyword>
<feature type="transmembrane region" description="Helical" evidence="9">
    <location>
        <begin position="159"/>
        <end position="181"/>
    </location>
</feature>
<dbReference type="Gene3D" id="3.40.50.2300">
    <property type="match status" value="1"/>
</dbReference>
<evidence type="ECO:0000256" key="3">
    <source>
        <dbReference type="ARBA" id="ARBA00012438"/>
    </source>
</evidence>
<dbReference type="Proteomes" id="UP001432180">
    <property type="component" value="Chromosome"/>
</dbReference>
<organism evidence="13 14">
    <name type="scientific">Thiorhodovibrio winogradskyi</name>
    <dbReference type="NCBI Taxonomy" id="77007"/>
    <lineage>
        <taxon>Bacteria</taxon>
        <taxon>Pseudomonadati</taxon>
        <taxon>Pseudomonadota</taxon>
        <taxon>Gammaproteobacteria</taxon>
        <taxon>Chromatiales</taxon>
        <taxon>Chromatiaceae</taxon>
        <taxon>Thiorhodovibrio</taxon>
    </lineage>
</organism>
<evidence type="ECO:0000256" key="4">
    <source>
        <dbReference type="ARBA" id="ARBA00022553"/>
    </source>
</evidence>
<dbReference type="CDD" id="cd06225">
    <property type="entry name" value="HAMP"/>
    <property type="match status" value="1"/>
</dbReference>
<dbReference type="GO" id="GO:0004673">
    <property type="term" value="F:protein histidine kinase activity"/>
    <property type="evidence" value="ECO:0007669"/>
    <property type="project" value="UniProtKB-EC"/>
</dbReference>
<evidence type="ECO:0000259" key="11">
    <source>
        <dbReference type="PROSITE" id="PS50110"/>
    </source>
</evidence>
<evidence type="ECO:0000256" key="8">
    <source>
        <dbReference type="SAM" id="MobiDB-lite"/>
    </source>
</evidence>
<dbReference type="InterPro" id="IPR001789">
    <property type="entry name" value="Sig_transdc_resp-reg_receiver"/>
</dbReference>
<dbReference type="CDD" id="cd16922">
    <property type="entry name" value="HATPase_EvgS-ArcB-TorS-like"/>
    <property type="match status" value="1"/>
</dbReference>
<proteinExistence type="predicted"/>
<evidence type="ECO:0000256" key="2">
    <source>
        <dbReference type="ARBA" id="ARBA00004370"/>
    </source>
</evidence>
<gene>
    <name evidence="13" type="primary">barA_3</name>
    <name evidence="13" type="ORF">Thiowin_00697</name>
</gene>
<dbReference type="InterPro" id="IPR003594">
    <property type="entry name" value="HATPase_dom"/>
</dbReference>
<dbReference type="PANTHER" id="PTHR45339:SF5">
    <property type="entry name" value="HISTIDINE KINASE"/>
    <property type="match status" value="1"/>
</dbReference>
<feature type="region of interest" description="Disordered" evidence="8">
    <location>
        <begin position="366"/>
        <end position="397"/>
    </location>
</feature>
<dbReference type="EC" id="2.7.13.3" evidence="3"/>
<evidence type="ECO:0000259" key="12">
    <source>
        <dbReference type="PROSITE" id="PS50885"/>
    </source>
</evidence>
<protein>
    <recommendedName>
        <fullName evidence="3">histidine kinase</fullName>
        <ecNumber evidence="3">2.7.13.3</ecNumber>
    </recommendedName>
</protein>
<dbReference type="PROSITE" id="PS50110">
    <property type="entry name" value="RESPONSE_REGULATORY"/>
    <property type="match status" value="1"/>
</dbReference>
<reference evidence="13 14" key="1">
    <citation type="journal article" date="2023" name="Microorganisms">
        <title>Thiorhodovibrio frisius and Trv. litoralis spp. nov., Two Novel Members from a Clade of Fastidious Purple Sulfur Bacteria That Exhibit Unique Red-Shifted Light-Harvesting Capabilities.</title>
        <authorList>
            <person name="Methner A."/>
            <person name="Kuzyk S.B."/>
            <person name="Petersen J."/>
            <person name="Bauer S."/>
            <person name="Brinkmann H."/>
            <person name="Sichau K."/>
            <person name="Wanner G."/>
            <person name="Wolf J."/>
            <person name="Neumann-Schaal M."/>
            <person name="Henke P."/>
            <person name="Tank M."/>
            <person name="Sproer C."/>
            <person name="Bunk B."/>
            <person name="Overmann J."/>
        </authorList>
    </citation>
    <scope>NUCLEOTIDE SEQUENCE [LARGE SCALE GENOMIC DNA]</scope>
    <source>
        <strain evidence="13 14">DSM 6702</strain>
    </source>
</reference>
<name>A0ABZ0S5G3_9GAMM</name>
<dbReference type="RefSeq" id="WP_328986331.1">
    <property type="nucleotide sequence ID" value="NZ_CP121472.1"/>
</dbReference>
<dbReference type="SUPFAM" id="SSF55874">
    <property type="entry name" value="ATPase domain of HSP90 chaperone/DNA topoisomerase II/histidine kinase"/>
    <property type="match status" value="1"/>
</dbReference>
<feature type="compositionally biased region" description="Basic and acidic residues" evidence="8">
    <location>
        <begin position="574"/>
        <end position="588"/>
    </location>
</feature>
<dbReference type="PANTHER" id="PTHR45339">
    <property type="entry name" value="HYBRID SIGNAL TRANSDUCTION HISTIDINE KINASE J"/>
    <property type="match status" value="1"/>
</dbReference>
<dbReference type="EMBL" id="CP121472">
    <property type="protein sequence ID" value="WPL15780.1"/>
    <property type="molecule type" value="Genomic_DNA"/>
</dbReference>
<dbReference type="Gene3D" id="6.10.340.10">
    <property type="match status" value="1"/>
</dbReference>
<dbReference type="Pfam" id="PF17152">
    <property type="entry name" value="CHASE8"/>
    <property type="match status" value="1"/>
</dbReference>
<dbReference type="PRINTS" id="PR00344">
    <property type="entry name" value="BCTRLSENSOR"/>
</dbReference>
<sequence length="679" mass="74189">MLTPSQLARFRTRLTLAILLSSLIMLLLAGLGLVIYERFRVEQVMVRDLDSAARWIAERSATALLFNDPEVARASLAAVAAKPAVTTALIRTPDGSDFARYDAPDQSVHPLPARLPSRRPDFAGGELLIGAPIALDGERLGQVVIRASLGDFNRLWRRFLLIAAGILVIATLVALPLALLWQRWLLRPLDALLARRIQADQDASGREPLETRDEFGRLGSHFNTLLDRTEANERDLAAAKRDLALHSEQLEQRQHPFDLEDLLRSLRESLATRADDKDLALLFHIDPDVPQGLLGDANRLGHVLTHLLDNAIKFTETGTIRLRVGRDPLVQADAQRIPLRFAIEDTGCGISAARQQQLLQSFSRADGAGTRKQGSGLGLDPGLGPDPNPDPSPGLAKSARLVSLMGGEIRLESQPGAGSTFWVSLSFAPPPRQDASPWSLPPRVRQQRALIIAATPELVFALGRMLDAMQVLAGSASSGREALAILATAAARGRAFDFVLCSWPGGEGRPGDPAGAELCQQLRDRPDAKRPAIFMLARPRERERLRADQTLLGLSAVLDLPLLPTELARALVDARRQPRSAAERRAKDTAPSQSRQSAAPALPSSPQSPDALRQVLEALVPDIRARRATRCHASLKTLESLDWPEPLRADMQELMRLLGKYRFGEAGDILKRLLQALKS</sequence>
<evidence type="ECO:0000256" key="5">
    <source>
        <dbReference type="ARBA" id="ARBA00022679"/>
    </source>
</evidence>
<evidence type="ECO:0000313" key="14">
    <source>
        <dbReference type="Proteomes" id="UP001432180"/>
    </source>
</evidence>
<feature type="domain" description="Histidine kinase" evidence="10">
    <location>
        <begin position="180"/>
        <end position="429"/>
    </location>
</feature>
<dbReference type="Pfam" id="PF02518">
    <property type="entry name" value="HATPase_c"/>
    <property type="match status" value="1"/>
</dbReference>
<keyword evidence="6 13" id="KW-0418">Kinase</keyword>
<feature type="domain" description="HAMP" evidence="12">
    <location>
        <begin position="183"/>
        <end position="234"/>
    </location>
</feature>